<evidence type="ECO:0000313" key="6">
    <source>
        <dbReference type="Proteomes" id="UP001470230"/>
    </source>
</evidence>
<dbReference type="PROSITE" id="PS50012">
    <property type="entry name" value="RCC1_3"/>
    <property type="match status" value="1"/>
</dbReference>
<sequence>MEEGIIVAGNNKNHQLVKQSQDEVILTPIEIPCKLADLSSYSAYSDHSVKVDSSYKAFEIGIPCGYQEPLKNWTQINFSENSYNIFFSAVCGSSYTLYNVLASNPLLILQYDKEKLANFEKNSLYIFGGSQTLATINTDDTILFINTDFDQFYKTLPFEYGMPIQIACLKSSFVILTSKGFLIELDNTDKKSKFNKIIIPNEVFVCVSGTFDHCLAVSKNGDVYSRGQNNHGQLGIGPTEESTTEFKKLETFSEHKIIAAFAGKNHSLFLDEYGGVFACGMGKNGELLIPDLIDEEEGQIEDQYFPVRTCIESGACFCIAGDGLSVVFIGSRQPEKMPNSRTSIFVTKKLIEEMEIAEKRSKEIVQSVVFTKNGKAKKDKEAAKIAREERAKEKELEKQKRAELMERNRKAKEMSAQAYQRVKDIKLLKITELSPDVKTADTKTVDVKTVNTKTVNVNTADTKTVDVKTANVKTVNVKTVNTKTVDVKTANIKNGGLDNDNLKEQIVNELSGISKKLQNQLNNFKLLQKQNSEMLKSVELLLNQIDSLGIKDDAGNEVADKDEEFEDDYEYQYDDD</sequence>
<feature type="repeat" description="RCC1" evidence="2">
    <location>
        <begin position="221"/>
        <end position="273"/>
    </location>
</feature>
<dbReference type="Pfam" id="PF00415">
    <property type="entry name" value="RCC1"/>
    <property type="match status" value="1"/>
</dbReference>
<gene>
    <name evidence="5" type="ORF">M9Y10_010913</name>
</gene>
<dbReference type="PANTHER" id="PTHR22872">
    <property type="entry name" value="BTK-BINDING PROTEIN-RELATED"/>
    <property type="match status" value="1"/>
</dbReference>
<evidence type="ECO:0000313" key="5">
    <source>
        <dbReference type="EMBL" id="KAK8865371.1"/>
    </source>
</evidence>
<organism evidence="5 6">
    <name type="scientific">Tritrichomonas musculus</name>
    <dbReference type="NCBI Taxonomy" id="1915356"/>
    <lineage>
        <taxon>Eukaryota</taxon>
        <taxon>Metamonada</taxon>
        <taxon>Parabasalia</taxon>
        <taxon>Tritrichomonadida</taxon>
        <taxon>Tritrichomonadidae</taxon>
        <taxon>Tritrichomonas</taxon>
    </lineage>
</organism>
<evidence type="ECO:0000256" key="2">
    <source>
        <dbReference type="PROSITE-ProRule" id="PRU00235"/>
    </source>
</evidence>
<evidence type="ECO:0000256" key="1">
    <source>
        <dbReference type="ARBA" id="ARBA00022737"/>
    </source>
</evidence>
<accession>A0ABR2IM13</accession>
<dbReference type="EMBL" id="JAPFFF010000016">
    <property type="protein sequence ID" value="KAK8865371.1"/>
    <property type="molecule type" value="Genomic_DNA"/>
</dbReference>
<reference evidence="5 6" key="1">
    <citation type="submission" date="2024-04" db="EMBL/GenBank/DDBJ databases">
        <title>Tritrichomonas musculus Genome.</title>
        <authorList>
            <person name="Alves-Ferreira E."/>
            <person name="Grigg M."/>
            <person name="Lorenzi H."/>
            <person name="Galac M."/>
        </authorList>
    </citation>
    <scope>NUCLEOTIDE SEQUENCE [LARGE SCALE GENOMIC DNA]</scope>
    <source>
        <strain evidence="5 6">EAF2021</strain>
    </source>
</reference>
<dbReference type="Gene3D" id="2.130.10.30">
    <property type="entry name" value="Regulator of chromosome condensation 1/beta-lactamase-inhibitor protein II"/>
    <property type="match status" value="1"/>
</dbReference>
<dbReference type="InterPro" id="IPR051625">
    <property type="entry name" value="Signaling_Regulatory_Domain"/>
</dbReference>
<protein>
    <submittedName>
        <fullName evidence="5">Protein rcc2</fullName>
    </submittedName>
</protein>
<dbReference type="Proteomes" id="UP001470230">
    <property type="component" value="Unassembled WGS sequence"/>
</dbReference>
<feature type="coiled-coil region" evidence="3">
    <location>
        <begin position="378"/>
        <end position="414"/>
    </location>
</feature>
<dbReference type="PANTHER" id="PTHR22872:SF2">
    <property type="entry name" value="INHIBITOR OF BRUTON TYROSINE KINASE"/>
    <property type="match status" value="1"/>
</dbReference>
<feature type="region of interest" description="Disordered" evidence="4">
    <location>
        <begin position="556"/>
        <end position="576"/>
    </location>
</feature>
<dbReference type="InterPro" id="IPR009091">
    <property type="entry name" value="RCC1/BLIP-II"/>
</dbReference>
<evidence type="ECO:0000256" key="4">
    <source>
        <dbReference type="SAM" id="MobiDB-lite"/>
    </source>
</evidence>
<dbReference type="SUPFAM" id="SSF50985">
    <property type="entry name" value="RCC1/BLIP-II"/>
    <property type="match status" value="1"/>
</dbReference>
<keyword evidence="1" id="KW-0677">Repeat</keyword>
<dbReference type="InterPro" id="IPR000408">
    <property type="entry name" value="Reg_chr_condens"/>
</dbReference>
<keyword evidence="3" id="KW-0175">Coiled coil</keyword>
<comment type="caution">
    <text evidence="5">The sequence shown here is derived from an EMBL/GenBank/DDBJ whole genome shotgun (WGS) entry which is preliminary data.</text>
</comment>
<evidence type="ECO:0000256" key="3">
    <source>
        <dbReference type="SAM" id="Coils"/>
    </source>
</evidence>
<proteinExistence type="predicted"/>
<name>A0ABR2IM13_9EUKA</name>
<keyword evidence="6" id="KW-1185">Reference proteome</keyword>
<feature type="compositionally biased region" description="Acidic residues" evidence="4">
    <location>
        <begin position="560"/>
        <end position="576"/>
    </location>
</feature>